<reference evidence="4" key="1">
    <citation type="submission" date="2025-08" db="UniProtKB">
        <authorList>
            <consortium name="RefSeq"/>
        </authorList>
    </citation>
    <scope>IDENTIFICATION</scope>
    <source>
        <tissue evidence="4">Liver</tissue>
    </source>
</reference>
<dbReference type="GO" id="GO:0061630">
    <property type="term" value="F:ubiquitin protein ligase activity"/>
    <property type="evidence" value="ECO:0007669"/>
    <property type="project" value="InterPro"/>
</dbReference>
<dbReference type="InterPro" id="IPR039133">
    <property type="entry name" value="RNF25"/>
</dbReference>
<evidence type="ECO:0000259" key="2">
    <source>
        <dbReference type="PROSITE" id="PS50908"/>
    </source>
</evidence>
<dbReference type="PANTHER" id="PTHR13198:SF4">
    <property type="entry name" value="E3 UBIQUITIN-PROTEIN LIGASE RNF25"/>
    <property type="match status" value="1"/>
</dbReference>
<feature type="domain" description="RWD" evidence="2">
    <location>
        <begin position="142"/>
        <end position="238"/>
    </location>
</feature>
<dbReference type="Proteomes" id="UP000695026">
    <property type="component" value="Unplaced"/>
</dbReference>
<feature type="region of interest" description="Disordered" evidence="1">
    <location>
        <begin position="66"/>
        <end position="101"/>
    </location>
</feature>
<accession>A0A9F2RDN7</accession>
<organism evidence="3 4">
    <name type="scientific">Python bivittatus</name>
    <name type="common">Burmese python</name>
    <name type="synonym">Python molurus bivittatus</name>
    <dbReference type="NCBI Taxonomy" id="176946"/>
    <lineage>
        <taxon>Eukaryota</taxon>
        <taxon>Metazoa</taxon>
        <taxon>Chordata</taxon>
        <taxon>Craniata</taxon>
        <taxon>Vertebrata</taxon>
        <taxon>Euteleostomi</taxon>
        <taxon>Lepidosauria</taxon>
        <taxon>Squamata</taxon>
        <taxon>Bifurcata</taxon>
        <taxon>Unidentata</taxon>
        <taxon>Episquamata</taxon>
        <taxon>Toxicofera</taxon>
        <taxon>Serpentes</taxon>
        <taxon>Henophidia</taxon>
        <taxon>Pythonidae</taxon>
        <taxon>Python</taxon>
    </lineage>
</organism>
<dbReference type="InterPro" id="IPR016135">
    <property type="entry name" value="UBQ-conjugating_enzyme/RWD"/>
</dbReference>
<dbReference type="PROSITE" id="PS50908">
    <property type="entry name" value="RWD"/>
    <property type="match status" value="1"/>
</dbReference>
<dbReference type="CDD" id="cd23823">
    <property type="entry name" value="RWD_GCN2"/>
    <property type="match status" value="1"/>
</dbReference>
<dbReference type="SUPFAM" id="SSF54495">
    <property type="entry name" value="UBC-like"/>
    <property type="match status" value="1"/>
</dbReference>
<sequence length="238" mass="26843">MHFECSRDTDIIPVFSLGLRNFVLCIKSHQEGGRLGYNPAEKGRSAKQRQLRAGFRFPAVARGSTGLRRGLPARRKSRAVPPTPVHPWRLGKGPAQQRSPPDRRALIAGAEMAHLSWVLQPRPEAAEGTAEQPESYQLRQENELQVLESIYGRDFQDLRLGQPWKIRQPPEINLVLRPQGLTGDCEVYAKVDLWVKCPQTYPDIVPEIELKNVKGLSNENINVLKSKLEVLAKERCGE</sequence>
<dbReference type="Gene3D" id="3.10.110.10">
    <property type="entry name" value="Ubiquitin Conjugating Enzyme"/>
    <property type="match status" value="1"/>
</dbReference>
<dbReference type="InterPro" id="IPR006575">
    <property type="entry name" value="RWD_dom"/>
</dbReference>
<feature type="non-terminal residue" evidence="4">
    <location>
        <position position="238"/>
    </location>
</feature>
<dbReference type="SMART" id="SM00591">
    <property type="entry name" value="RWD"/>
    <property type="match status" value="1"/>
</dbReference>
<dbReference type="AlphaFoldDB" id="A0A9F2RDN7"/>
<dbReference type="GO" id="GO:0005634">
    <property type="term" value="C:nucleus"/>
    <property type="evidence" value="ECO:0007669"/>
    <property type="project" value="TreeGrafter"/>
</dbReference>
<name>A0A9F2RDN7_PYTBI</name>
<keyword evidence="3" id="KW-1185">Reference proteome</keyword>
<dbReference type="RefSeq" id="XP_007444872.3">
    <property type="nucleotide sequence ID" value="XM_007444810.3"/>
</dbReference>
<protein>
    <submittedName>
        <fullName evidence="4">Uncharacterized protein LOC103049872</fullName>
    </submittedName>
</protein>
<dbReference type="PANTHER" id="PTHR13198">
    <property type="entry name" value="RING FINGER PROTEIN 25"/>
    <property type="match status" value="1"/>
</dbReference>
<evidence type="ECO:0000313" key="4">
    <source>
        <dbReference type="RefSeq" id="XP_007444872.3"/>
    </source>
</evidence>
<evidence type="ECO:0000256" key="1">
    <source>
        <dbReference type="SAM" id="MobiDB-lite"/>
    </source>
</evidence>
<gene>
    <name evidence="4" type="primary">LOC103049872</name>
</gene>
<dbReference type="OrthoDB" id="6778822at2759"/>
<dbReference type="FunFam" id="3.10.110.10:FF:000057">
    <property type="entry name" value="eukaryotic translation initiation factor 2-alpha kinase 4"/>
    <property type="match status" value="1"/>
</dbReference>
<evidence type="ECO:0000313" key="3">
    <source>
        <dbReference type="Proteomes" id="UP000695026"/>
    </source>
</evidence>
<dbReference type="GeneID" id="103049872"/>
<dbReference type="GO" id="GO:0016567">
    <property type="term" value="P:protein ubiquitination"/>
    <property type="evidence" value="ECO:0007669"/>
    <property type="project" value="TreeGrafter"/>
</dbReference>
<proteinExistence type="predicted"/>
<dbReference type="Pfam" id="PF05773">
    <property type="entry name" value="RWD"/>
    <property type="match status" value="1"/>
</dbReference>
<dbReference type="KEGG" id="pbi:103049872"/>